<dbReference type="PANTHER" id="PTHR30046">
    <property type="entry name" value="FLAGELLAR M-RING PROTEIN"/>
    <property type="match status" value="1"/>
</dbReference>
<evidence type="ECO:0000313" key="14">
    <source>
        <dbReference type="EMBL" id="MBC8361407.1"/>
    </source>
</evidence>
<dbReference type="InterPro" id="IPR045851">
    <property type="entry name" value="AMP-bd_C_sf"/>
</dbReference>
<evidence type="ECO:0000256" key="8">
    <source>
        <dbReference type="ARBA" id="ARBA00023143"/>
    </source>
</evidence>
<feature type="transmembrane region" description="Helical" evidence="11">
    <location>
        <begin position="444"/>
        <end position="462"/>
    </location>
</feature>
<dbReference type="GO" id="GO:0071973">
    <property type="term" value="P:bacterial-type flagellum-dependent cell motility"/>
    <property type="evidence" value="ECO:0007669"/>
    <property type="project" value="InterPro"/>
</dbReference>
<evidence type="ECO:0000256" key="3">
    <source>
        <dbReference type="ARBA" id="ARBA00007971"/>
    </source>
</evidence>
<feature type="compositionally biased region" description="Low complexity" evidence="10">
    <location>
        <begin position="296"/>
        <end position="305"/>
    </location>
</feature>
<feature type="domain" description="Flagellar M-ring C-terminal" evidence="13">
    <location>
        <begin position="249"/>
        <end position="414"/>
    </location>
</feature>
<dbReference type="GO" id="GO:0009431">
    <property type="term" value="C:bacterial-type flagellum basal body, MS ring"/>
    <property type="evidence" value="ECO:0007669"/>
    <property type="project" value="InterPro"/>
</dbReference>
<gene>
    <name evidence="14" type="primary">fliF</name>
    <name evidence="14" type="ORF">H8E23_08425</name>
</gene>
<dbReference type="GO" id="GO:0005886">
    <property type="term" value="C:plasma membrane"/>
    <property type="evidence" value="ECO:0007669"/>
    <property type="project" value="UniProtKB-SubCell"/>
</dbReference>
<proteinExistence type="inferred from homology"/>
<dbReference type="EMBL" id="JACNJH010000134">
    <property type="protein sequence ID" value="MBC8361407.1"/>
    <property type="molecule type" value="Genomic_DNA"/>
</dbReference>
<evidence type="ECO:0000313" key="15">
    <source>
        <dbReference type="Proteomes" id="UP000603434"/>
    </source>
</evidence>
<comment type="function">
    <text evidence="9">The M ring may be actively involved in energy transduction.</text>
</comment>
<dbReference type="InterPro" id="IPR013556">
    <property type="entry name" value="Flag_M-ring_C"/>
</dbReference>
<dbReference type="Pfam" id="PF01514">
    <property type="entry name" value="YscJ_FliF"/>
    <property type="match status" value="1"/>
</dbReference>
<protein>
    <recommendedName>
        <fullName evidence="9">Flagellar M-ring protein</fullName>
    </recommendedName>
</protein>
<feature type="region of interest" description="Disordered" evidence="10">
    <location>
        <begin position="293"/>
        <end position="327"/>
    </location>
</feature>
<evidence type="ECO:0000256" key="9">
    <source>
        <dbReference type="PIRNR" id="PIRNR004862"/>
    </source>
</evidence>
<name>A0A8J6NSK5_9BACT</name>
<comment type="caution">
    <text evidence="14">The sequence shown here is derived from an EMBL/GenBank/DDBJ whole genome shotgun (WGS) entry which is preliminary data.</text>
</comment>
<feature type="compositionally biased region" description="Polar residues" evidence="10">
    <location>
        <begin position="317"/>
        <end position="327"/>
    </location>
</feature>
<organism evidence="14 15">
    <name type="scientific">Candidatus Desulfatibia profunda</name>
    <dbReference type="NCBI Taxonomy" id="2841695"/>
    <lineage>
        <taxon>Bacteria</taxon>
        <taxon>Pseudomonadati</taxon>
        <taxon>Thermodesulfobacteriota</taxon>
        <taxon>Desulfobacteria</taxon>
        <taxon>Desulfobacterales</taxon>
        <taxon>Desulfobacterales incertae sedis</taxon>
        <taxon>Candidatus Desulfatibia</taxon>
    </lineage>
</organism>
<dbReference type="Proteomes" id="UP000603434">
    <property type="component" value="Unassembled WGS sequence"/>
</dbReference>
<keyword evidence="14" id="KW-0969">Cilium</keyword>
<keyword evidence="14" id="KW-0282">Flagellum</keyword>
<dbReference type="GO" id="GO:0003774">
    <property type="term" value="F:cytoskeletal motor activity"/>
    <property type="evidence" value="ECO:0007669"/>
    <property type="project" value="InterPro"/>
</dbReference>
<evidence type="ECO:0000259" key="13">
    <source>
        <dbReference type="Pfam" id="PF08345"/>
    </source>
</evidence>
<keyword evidence="4" id="KW-1003">Cell membrane</keyword>
<reference evidence="14 15" key="1">
    <citation type="submission" date="2020-08" db="EMBL/GenBank/DDBJ databases">
        <title>Bridging the membrane lipid divide: bacteria of the FCB group superphylum have the potential to synthesize archaeal ether lipids.</title>
        <authorList>
            <person name="Villanueva L."/>
            <person name="Von Meijenfeldt F.A.B."/>
            <person name="Westbye A.B."/>
            <person name="Yadav S."/>
            <person name="Hopmans E.C."/>
            <person name="Dutilh B.E."/>
            <person name="Sinninghe Damste J.S."/>
        </authorList>
    </citation>
    <scope>NUCLEOTIDE SEQUENCE [LARGE SCALE GENOMIC DNA]</scope>
    <source>
        <strain evidence="14">NIOZ-UU30</strain>
    </source>
</reference>
<evidence type="ECO:0000256" key="1">
    <source>
        <dbReference type="ARBA" id="ARBA00004117"/>
    </source>
</evidence>
<dbReference type="PANTHER" id="PTHR30046:SF0">
    <property type="entry name" value="FLAGELLAR M-RING PROTEIN"/>
    <property type="match status" value="1"/>
</dbReference>
<evidence type="ECO:0000259" key="12">
    <source>
        <dbReference type="Pfam" id="PF01514"/>
    </source>
</evidence>
<evidence type="ECO:0000256" key="11">
    <source>
        <dbReference type="SAM" id="Phobius"/>
    </source>
</evidence>
<evidence type="ECO:0000256" key="5">
    <source>
        <dbReference type="ARBA" id="ARBA00022692"/>
    </source>
</evidence>
<keyword evidence="5 11" id="KW-0812">Transmembrane</keyword>
<evidence type="ECO:0000256" key="4">
    <source>
        <dbReference type="ARBA" id="ARBA00022475"/>
    </source>
</evidence>
<keyword evidence="14" id="KW-0966">Cell projection</keyword>
<dbReference type="InterPro" id="IPR043427">
    <property type="entry name" value="YscJ/FliF"/>
</dbReference>
<feature type="domain" description="Flagellar M-ring N-terminal" evidence="12">
    <location>
        <begin position="42"/>
        <end position="214"/>
    </location>
</feature>
<evidence type="ECO:0000256" key="10">
    <source>
        <dbReference type="SAM" id="MobiDB-lite"/>
    </source>
</evidence>
<dbReference type="AlphaFoldDB" id="A0A8J6NSK5"/>
<dbReference type="Gene3D" id="3.30.300.30">
    <property type="match status" value="1"/>
</dbReference>
<dbReference type="PRINTS" id="PR01009">
    <property type="entry name" value="FLGMRINGFLIF"/>
</dbReference>
<dbReference type="InterPro" id="IPR006182">
    <property type="entry name" value="FliF_N_dom"/>
</dbReference>
<feature type="transmembrane region" description="Helical" evidence="11">
    <location>
        <begin position="20"/>
        <end position="41"/>
    </location>
</feature>
<comment type="similarity">
    <text evidence="3 9">Belongs to the FliF family.</text>
</comment>
<dbReference type="PIRSF" id="PIRSF004862">
    <property type="entry name" value="FliF"/>
    <property type="match status" value="1"/>
</dbReference>
<keyword evidence="7 11" id="KW-0472">Membrane</keyword>
<accession>A0A8J6NSK5</accession>
<evidence type="ECO:0000256" key="6">
    <source>
        <dbReference type="ARBA" id="ARBA00022989"/>
    </source>
</evidence>
<dbReference type="NCBIfam" id="TIGR00206">
    <property type="entry name" value="fliF"/>
    <property type="match status" value="1"/>
</dbReference>
<dbReference type="InterPro" id="IPR000067">
    <property type="entry name" value="FlgMring_FliF"/>
</dbReference>
<evidence type="ECO:0000256" key="2">
    <source>
        <dbReference type="ARBA" id="ARBA00004651"/>
    </source>
</evidence>
<sequence>MSDSISQFLNILKTLPLSKLISMVLILVLVATGFAFMFFFANQEDYQVLYNNLSQKDGGIIVAKLKEKNIPYKVEANGTVVMVPAEKVYELRLELAGEGLPKQGNVGFEIFDKTDFSTTRFVQELNYRRALQGELARTINQFKEVNDSRVFIVVPKESLFVEDKKLSSASIQLDLSSNLPAAKLAAIVHLVANAVEGLEASQVAVVDTKGRLIFKGEGGDEASSLLSNTQLEYKKNVENEIKENVQTMLEGIIGDGRAIVRVNAEIDFNKITLNQEEYDPSATAVRSMRNIEESARAGADGSDSAQEMANQRRGVVSSLSGSQNNMMKKDTATNYEINKTIKTILKPGGTIKRLSVAAVIDGIYEVEKQNDGTMKNKYIPRSEEELKKFEEIVKKAMGYNEDREDQVLVSSISFADGAAMDMPAEATSSKLDMLKQVGNYKKTIINLLLVSLVFFLVIRPLMKSMKNMAKDISSKTLELARDTGDYAQISGSSGASKKERILEISKSNQERAQQLIKSWIGEQE</sequence>
<evidence type="ECO:0000256" key="7">
    <source>
        <dbReference type="ARBA" id="ARBA00023136"/>
    </source>
</evidence>
<comment type="subcellular location">
    <subcellularLocation>
        <location evidence="1 9">Bacterial flagellum basal body</location>
    </subcellularLocation>
    <subcellularLocation>
        <location evidence="2">Cell membrane</location>
        <topology evidence="2">Multi-pass membrane protein</topology>
    </subcellularLocation>
</comment>
<keyword evidence="6 11" id="KW-1133">Transmembrane helix</keyword>
<keyword evidence="8 9" id="KW-0975">Bacterial flagellum</keyword>
<dbReference type="Pfam" id="PF08345">
    <property type="entry name" value="YscJ_FliF_C"/>
    <property type="match status" value="1"/>
</dbReference>